<sequence>MRFSDRMLGGVLIAFALAVGIYSQTFPDIPGQQYGAAAFPTAIAVALGGCGLILFARGLLGPREPLITLTEWTRVPGALLAALVTILAVVAYILLARPVGFVPVMAAILAVLLVLLRVPWWQTAIFAVGTTLVIDFVFRSVLLVPLPLGIMPRLPW</sequence>
<evidence type="ECO:0000313" key="3">
    <source>
        <dbReference type="EMBL" id="MCT7377954.1"/>
    </source>
</evidence>
<dbReference type="Pfam" id="PF07331">
    <property type="entry name" value="TctB"/>
    <property type="match status" value="1"/>
</dbReference>
<accession>A0ABT2LV33</accession>
<keyword evidence="1" id="KW-0472">Membrane</keyword>
<evidence type="ECO:0000256" key="1">
    <source>
        <dbReference type="SAM" id="Phobius"/>
    </source>
</evidence>
<dbReference type="InterPro" id="IPR009936">
    <property type="entry name" value="DUF1468"/>
</dbReference>
<keyword evidence="1" id="KW-1133">Transmembrane helix</keyword>
<dbReference type="EMBL" id="JAOCZP010000010">
    <property type="protein sequence ID" value="MCT7377954.1"/>
    <property type="molecule type" value="Genomic_DNA"/>
</dbReference>
<feature type="transmembrane region" description="Helical" evidence="1">
    <location>
        <begin position="77"/>
        <end position="95"/>
    </location>
</feature>
<comment type="caution">
    <text evidence="3">The sequence shown here is derived from an EMBL/GenBank/DDBJ whole genome shotgun (WGS) entry which is preliminary data.</text>
</comment>
<gene>
    <name evidence="3" type="ORF">N5A92_23325</name>
</gene>
<reference evidence="3 4" key="1">
    <citation type="submission" date="2022-09" db="EMBL/GenBank/DDBJ databases">
        <title>Chelativorans salina sp. nov., a novel slightly halophilic bacterium isolated from a saline lake sediment enrichment.</title>
        <authorList>
            <person name="Gao L."/>
            <person name="Fang B.-Z."/>
            <person name="Li W.-J."/>
        </authorList>
    </citation>
    <scope>NUCLEOTIDE SEQUENCE [LARGE SCALE GENOMIC DNA]</scope>
    <source>
        <strain evidence="3 4">EGI FJ00035</strain>
    </source>
</reference>
<evidence type="ECO:0000313" key="4">
    <source>
        <dbReference type="Proteomes" id="UP001320831"/>
    </source>
</evidence>
<keyword evidence="4" id="KW-1185">Reference proteome</keyword>
<name>A0ABT2LV33_9HYPH</name>
<dbReference type="Proteomes" id="UP001320831">
    <property type="component" value="Unassembled WGS sequence"/>
</dbReference>
<keyword evidence="1" id="KW-0812">Transmembrane</keyword>
<dbReference type="RefSeq" id="WP_260906699.1">
    <property type="nucleotide sequence ID" value="NZ_JAOCZP010000010.1"/>
</dbReference>
<organism evidence="3 4">
    <name type="scientific">Chelativorans salis</name>
    <dbReference type="NCBI Taxonomy" id="2978478"/>
    <lineage>
        <taxon>Bacteria</taxon>
        <taxon>Pseudomonadati</taxon>
        <taxon>Pseudomonadota</taxon>
        <taxon>Alphaproteobacteria</taxon>
        <taxon>Hyphomicrobiales</taxon>
        <taxon>Phyllobacteriaceae</taxon>
        <taxon>Chelativorans</taxon>
    </lineage>
</organism>
<feature type="transmembrane region" description="Helical" evidence="1">
    <location>
        <begin position="101"/>
        <end position="118"/>
    </location>
</feature>
<feature type="transmembrane region" description="Helical" evidence="1">
    <location>
        <begin position="33"/>
        <end position="56"/>
    </location>
</feature>
<protein>
    <submittedName>
        <fullName evidence="3">Tripartite tricarboxylate transporter TctB family protein</fullName>
    </submittedName>
</protein>
<feature type="domain" description="DUF1468" evidence="2">
    <location>
        <begin position="8"/>
        <end position="147"/>
    </location>
</feature>
<proteinExistence type="predicted"/>
<feature type="transmembrane region" description="Helical" evidence="1">
    <location>
        <begin position="125"/>
        <end position="150"/>
    </location>
</feature>
<evidence type="ECO:0000259" key="2">
    <source>
        <dbReference type="Pfam" id="PF07331"/>
    </source>
</evidence>